<dbReference type="Proteomes" id="UP001146351">
    <property type="component" value="Unassembled WGS sequence"/>
</dbReference>
<name>A0A9W9I6D4_9EURO</name>
<dbReference type="EMBL" id="JAPQKO010000004">
    <property type="protein sequence ID" value="KAJ5165857.1"/>
    <property type="molecule type" value="Genomic_DNA"/>
</dbReference>
<sequence>METPTTAQVAVLCAVTKPTVLGENPTVAPKDIAAMSILWHCIHPMRAAWRDFPESQDRTDKVELEKRELFCALMVLTIFYKKQTAQGKAVDNVIWATQ</sequence>
<reference evidence="1" key="2">
    <citation type="journal article" date="2023" name="IMA Fungus">
        <title>Comparative genomic study of the Penicillium genus elucidates a diverse pangenome and 15 lateral gene transfer events.</title>
        <authorList>
            <person name="Petersen C."/>
            <person name="Sorensen T."/>
            <person name="Nielsen M.R."/>
            <person name="Sondergaard T.E."/>
            <person name="Sorensen J.L."/>
            <person name="Fitzpatrick D.A."/>
            <person name="Frisvad J.C."/>
            <person name="Nielsen K.L."/>
        </authorList>
    </citation>
    <scope>NUCLEOTIDE SEQUENCE</scope>
    <source>
        <strain evidence="1">IBT 21917</strain>
    </source>
</reference>
<accession>A0A9W9I6D4</accession>
<evidence type="ECO:0000313" key="2">
    <source>
        <dbReference type="Proteomes" id="UP001146351"/>
    </source>
</evidence>
<dbReference type="AlphaFoldDB" id="A0A9W9I6D4"/>
<protein>
    <submittedName>
        <fullName evidence="1">Uncharacterized protein</fullName>
    </submittedName>
</protein>
<keyword evidence="2" id="KW-1185">Reference proteome</keyword>
<comment type="caution">
    <text evidence="1">The sequence shown here is derived from an EMBL/GenBank/DDBJ whole genome shotgun (WGS) entry which is preliminary data.</text>
</comment>
<gene>
    <name evidence="1" type="ORF">N7492_006153</name>
</gene>
<reference evidence="1" key="1">
    <citation type="submission" date="2022-11" db="EMBL/GenBank/DDBJ databases">
        <authorList>
            <person name="Petersen C."/>
        </authorList>
    </citation>
    <scope>NUCLEOTIDE SEQUENCE</scope>
    <source>
        <strain evidence="1">IBT 21917</strain>
    </source>
</reference>
<organism evidence="1 2">
    <name type="scientific">Penicillium capsulatum</name>
    <dbReference type="NCBI Taxonomy" id="69766"/>
    <lineage>
        <taxon>Eukaryota</taxon>
        <taxon>Fungi</taxon>
        <taxon>Dikarya</taxon>
        <taxon>Ascomycota</taxon>
        <taxon>Pezizomycotina</taxon>
        <taxon>Eurotiomycetes</taxon>
        <taxon>Eurotiomycetidae</taxon>
        <taxon>Eurotiales</taxon>
        <taxon>Aspergillaceae</taxon>
        <taxon>Penicillium</taxon>
    </lineage>
</organism>
<evidence type="ECO:0000313" key="1">
    <source>
        <dbReference type="EMBL" id="KAJ5165857.1"/>
    </source>
</evidence>
<proteinExistence type="predicted"/>